<keyword evidence="1" id="KW-0472">Membrane</keyword>
<comment type="caution">
    <text evidence="2">The sequence shown here is derived from an EMBL/GenBank/DDBJ whole genome shotgun (WGS) entry which is preliminary data.</text>
</comment>
<evidence type="ECO:0000313" key="2">
    <source>
        <dbReference type="EMBL" id="PIR97908.1"/>
    </source>
</evidence>
<gene>
    <name evidence="2" type="ORF">COT89_02450</name>
</gene>
<feature type="transmembrane region" description="Helical" evidence="1">
    <location>
        <begin position="33"/>
        <end position="59"/>
    </location>
</feature>
<proteinExistence type="predicted"/>
<name>A0A2H0VFP4_9BACT</name>
<organism evidence="2 3">
    <name type="scientific">Candidatus Colwellbacteria bacterium CG10_big_fil_rev_8_21_14_0_10_42_22</name>
    <dbReference type="NCBI Taxonomy" id="1974540"/>
    <lineage>
        <taxon>Bacteria</taxon>
        <taxon>Candidatus Colwelliibacteriota</taxon>
    </lineage>
</organism>
<keyword evidence="1" id="KW-1133">Transmembrane helix</keyword>
<reference evidence="3" key="1">
    <citation type="submission" date="2017-09" db="EMBL/GenBank/DDBJ databases">
        <title>Depth-based differentiation of microbial function through sediment-hosted aquifers and enrichment of novel symbionts in the deep terrestrial subsurface.</title>
        <authorList>
            <person name="Probst A.J."/>
            <person name="Ladd B."/>
            <person name="Jarett J.K."/>
            <person name="Geller-Mcgrath D.E."/>
            <person name="Sieber C.M.K."/>
            <person name="Emerson J.B."/>
            <person name="Anantharaman K."/>
            <person name="Thomas B.C."/>
            <person name="Malmstrom R."/>
            <person name="Stieglmeier M."/>
            <person name="Klingl A."/>
            <person name="Woyke T."/>
            <person name="Ryan C.M."/>
            <person name="Banfield J.F."/>
        </authorList>
    </citation>
    <scope>NUCLEOTIDE SEQUENCE [LARGE SCALE GENOMIC DNA]</scope>
</reference>
<sequence length="78" mass="8704">MENPSERTALAVVIGIAVTLVLVWFAFRVGDPQWFILILAFPIGVVSFLALVFSLVCCLQKGICTAIIEDKRRQKPDR</sequence>
<keyword evidence="1" id="KW-0812">Transmembrane</keyword>
<evidence type="ECO:0000313" key="3">
    <source>
        <dbReference type="Proteomes" id="UP000231466"/>
    </source>
</evidence>
<protein>
    <submittedName>
        <fullName evidence="2">Uncharacterized protein</fullName>
    </submittedName>
</protein>
<dbReference type="Proteomes" id="UP000231466">
    <property type="component" value="Unassembled WGS sequence"/>
</dbReference>
<dbReference type="AlphaFoldDB" id="A0A2H0VFP4"/>
<accession>A0A2H0VFP4</accession>
<evidence type="ECO:0000256" key="1">
    <source>
        <dbReference type="SAM" id="Phobius"/>
    </source>
</evidence>
<feature type="transmembrane region" description="Helical" evidence="1">
    <location>
        <begin position="9"/>
        <end position="27"/>
    </location>
</feature>
<dbReference type="EMBL" id="PFAH01000008">
    <property type="protein sequence ID" value="PIR97908.1"/>
    <property type="molecule type" value="Genomic_DNA"/>
</dbReference>